<gene>
    <name evidence="3" type="ORF">CVM73_05785</name>
</gene>
<reference evidence="3 4" key="1">
    <citation type="submission" date="2017-11" db="EMBL/GenBank/DDBJ databases">
        <title>Bradyrhizobium forestalis sp. nov., an efficient nitrogen-fixing bacterium isolated from nodules of forest legume species in the Amazon.</title>
        <authorList>
            <person name="Costa E.M."/>
            <person name="Guimaraes A."/>
            <person name="Carvalho T.S."/>
            <person name="Rodrigues T.L."/>
            <person name="Ribeiro P.R.A."/>
            <person name="Lebbe L."/>
            <person name="Willems A."/>
            <person name="Moreira F.M.S."/>
        </authorList>
    </citation>
    <scope>NUCLEOTIDE SEQUENCE [LARGE SCALE GENOMIC DNA]</scope>
    <source>
        <strain evidence="3 4">INPA54B</strain>
    </source>
</reference>
<dbReference type="Gene3D" id="3.40.190.10">
    <property type="entry name" value="Periplasmic binding protein-like II"/>
    <property type="match status" value="2"/>
</dbReference>
<proteinExistence type="predicted"/>
<dbReference type="OrthoDB" id="9815444at2"/>
<dbReference type="CDD" id="cd13589">
    <property type="entry name" value="PBP2_polyamine_RpCGA009"/>
    <property type="match status" value="1"/>
</dbReference>
<dbReference type="EMBL" id="PGVG01000003">
    <property type="protein sequence ID" value="PJG56314.1"/>
    <property type="molecule type" value="Genomic_DNA"/>
</dbReference>
<comment type="caution">
    <text evidence="3">The sequence shown here is derived from an EMBL/GenBank/DDBJ whole genome shotgun (WGS) entry which is preliminary data.</text>
</comment>
<keyword evidence="4" id="KW-1185">Reference proteome</keyword>
<dbReference type="Pfam" id="PF13416">
    <property type="entry name" value="SBP_bac_8"/>
    <property type="match status" value="1"/>
</dbReference>
<dbReference type="PANTHER" id="PTHR30222:SF2">
    <property type="entry name" value="ABC TRANSPORTER SUBSTRATE-BINDING PROTEIN"/>
    <property type="match status" value="1"/>
</dbReference>
<name>A0A2M8RES2_9BRAD</name>
<accession>A0A2M8RES2</accession>
<keyword evidence="2" id="KW-0574">Periplasm</keyword>
<dbReference type="AlphaFoldDB" id="A0A2M8RES2"/>
<evidence type="ECO:0000256" key="1">
    <source>
        <dbReference type="ARBA" id="ARBA00022729"/>
    </source>
</evidence>
<sequence>MRSVSEISLAMEEATMTAKRNSGFCYALLGASISAIALGTAANAAEQITFVSQGGAYQQAQTVAILDPSAKKLGITINQDSIPDAWPAIKTQVGSGKPIWDVVDTPTGYCLRGGEQGLIEKLDFSKIPNAAAMPEAYRSPYSVSYEFYSSVLAYSQKTFPKDAPNSWVDFWDVKKFPGRRALRNHPIATLEAALMADGVAPDKLYPLDVDRAFKKLEEIKPHITVWWTSGAQSAQLLNDGEVDMEMAWNGRVSAVAKEGAKVSFTYNQGILQSTSLCILKGAPNLGTAVKFINEAVDPVHQANLPLNIDYGPGNPRAFETNVIKPERAAQLPSEPANAAKQALMSYAWWSSPAGEAAEKRWASFMQK</sequence>
<evidence type="ECO:0000313" key="3">
    <source>
        <dbReference type="EMBL" id="PJG56314.1"/>
    </source>
</evidence>
<organism evidence="3 4">
    <name type="scientific">Bradyrhizobium forestalis</name>
    <dbReference type="NCBI Taxonomy" id="1419263"/>
    <lineage>
        <taxon>Bacteria</taxon>
        <taxon>Pseudomonadati</taxon>
        <taxon>Pseudomonadota</taxon>
        <taxon>Alphaproteobacteria</taxon>
        <taxon>Hyphomicrobiales</taxon>
        <taxon>Nitrobacteraceae</taxon>
        <taxon>Bradyrhizobium</taxon>
    </lineage>
</organism>
<dbReference type="SUPFAM" id="SSF53850">
    <property type="entry name" value="Periplasmic binding protein-like II"/>
    <property type="match status" value="1"/>
</dbReference>
<evidence type="ECO:0000313" key="4">
    <source>
        <dbReference type="Proteomes" id="UP000231194"/>
    </source>
</evidence>
<dbReference type="PANTHER" id="PTHR30222">
    <property type="entry name" value="SPERMIDINE/PUTRESCINE-BINDING PERIPLASMIC PROTEIN"/>
    <property type="match status" value="1"/>
</dbReference>
<keyword evidence="1" id="KW-0732">Signal</keyword>
<dbReference type="Proteomes" id="UP000231194">
    <property type="component" value="Unassembled WGS sequence"/>
</dbReference>
<dbReference type="InterPro" id="IPR006059">
    <property type="entry name" value="SBP"/>
</dbReference>
<protein>
    <submittedName>
        <fullName evidence="3">ABC transporter substrate-binding protein</fullName>
    </submittedName>
</protein>
<evidence type="ECO:0000256" key="2">
    <source>
        <dbReference type="ARBA" id="ARBA00022764"/>
    </source>
</evidence>